<dbReference type="Gene3D" id="2.60.120.10">
    <property type="entry name" value="Jelly Rolls"/>
    <property type="match status" value="1"/>
</dbReference>
<protein>
    <submittedName>
        <fullName evidence="2">cAMP-binding domain of CRP or a regulatory subunit of cAMP-dependent protein kinases</fullName>
    </submittedName>
</protein>
<dbReference type="SUPFAM" id="SSF51206">
    <property type="entry name" value="cAMP-binding domain-like"/>
    <property type="match status" value="1"/>
</dbReference>
<dbReference type="EMBL" id="FUZU01000001">
    <property type="protein sequence ID" value="SKC53693.1"/>
    <property type="molecule type" value="Genomic_DNA"/>
</dbReference>
<evidence type="ECO:0000313" key="3">
    <source>
        <dbReference type="Proteomes" id="UP000190961"/>
    </source>
</evidence>
<dbReference type="Proteomes" id="UP000190961">
    <property type="component" value="Unassembled WGS sequence"/>
</dbReference>
<dbReference type="Pfam" id="PF00027">
    <property type="entry name" value="cNMP_binding"/>
    <property type="match status" value="1"/>
</dbReference>
<keyword evidence="3" id="KW-1185">Reference proteome</keyword>
<dbReference type="InterPro" id="IPR000595">
    <property type="entry name" value="cNMP-bd_dom"/>
</dbReference>
<reference evidence="2 3" key="1">
    <citation type="submission" date="2017-02" db="EMBL/GenBank/DDBJ databases">
        <authorList>
            <person name="Peterson S.W."/>
        </authorList>
    </citation>
    <scope>NUCLEOTIDE SEQUENCE [LARGE SCALE GENOMIC DNA]</scope>
    <source>
        <strain evidence="2 3">DSM 25262</strain>
    </source>
</reference>
<dbReference type="CDD" id="cd00038">
    <property type="entry name" value="CAP_ED"/>
    <property type="match status" value="1"/>
</dbReference>
<evidence type="ECO:0000313" key="2">
    <source>
        <dbReference type="EMBL" id="SKC53693.1"/>
    </source>
</evidence>
<keyword evidence="2" id="KW-0808">Transferase</keyword>
<evidence type="ECO:0000259" key="1">
    <source>
        <dbReference type="Pfam" id="PF00027"/>
    </source>
</evidence>
<sequence>MHEKLIAYINNHTALPLNSKEEKMIVSAFEPKKLRKKQYFLQEGEVCRNAGFIIEGAMRQYIVNDKGVEHIVHLYIEDYWATDRESFMMLTPSRYNIDAWEDTQLVTISRADILKLTRKIPALVEMIRLMDERHAIANNRRISSTISNTAEKRYEEFAENHPQFNQRFPQHLIASYLGITKETLSRIRKHAMK</sequence>
<dbReference type="STRING" id="688867.SAMN05660236_1375"/>
<name>A0A1T5JQS6_9BACT</name>
<dbReference type="OrthoDB" id="1933280at2"/>
<feature type="domain" description="Cyclic nucleotide-binding" evidence="1">
    <location>
        <begin position="32"/>
        <end position="117"/>
    </location>
</feature>
<gene>
    <name evidence="2" type="ORF">SAMN05660236_1375</name>
</gene>
<organism evidence="2 3">
    <name type="scientific">Ohtaekwangia koreensis</name>
    <dbReference type="NCBI Taxonomy" id="688867"/>
    <lineage>
        <taxon>Bacteria</taxon>
        <taxon>Pseudomonadati</taxon>
        <taxon>Bacteroidota</taxon>
        <taxon>Cytophagia</taxon>
        <taxon>Cytophagales</taxon>
        <taxon>Fulvivirgaceae</taxon>
        <taxon>Ohtaekwangia</taxon>
    </lineage>
</organism>
<dbReference type="AlphaFoldDB" id="A0A1T5JQS6"/>
<dbReference type="InterPro" id="IPR014710">
    <property type="entry name" value="RmlC-like_jellyroll"/>
</dbReference>
<keyword evidence="2" id="KW-0418">Kinase</keyword>
<proteinExistence type="predicted"/>
<dbReference type="InterPro" id="IPR018490">
    <property type="entry name" value="cNMP-bd_dom_sf"/>
</dbReference>
<dbReference type="GO" id="GO:0016301">
    <property type="term" value="F:kinase activity"/>
    <property type="evidence" value="ECO:0007669"/>
    <property type="project" value="UniProtKB-KW"/>
</dbReference>
<accession>A0A1T5JQS6</accession>